<sequence length="216" mass="23086">MILRQHGVWFFPLVLTLLNFVSGAARTNAQTIYPFSGNYETTIKIKPIVDDLAEVIESAVSTDAPYGLDTYGGLVYSKTNVATGEVRFNVDPTIYGLQGYPQGFITFGDGANKLFGTADAGAKIDFEKLTAKGSGILNITGGEGIFQGATGILDFSEEDKVTLGETILLRGQALVSGSIQVPQKVPEPTIGLTLVAVGITYAGLMRRRRLMIGTSR</sequence>
<organism evidence="2 3">
    <name type="scientific">Dulcicalothrix desertica PCC 7102</name>
    <dbReference type="NCBI Taxonomy" id="232991"/>
    <lineage>
        <taxon>Bacteria</taxon>
        <taxon>Bacillati</taxon>
        <taxon>Cyanobacteriota</taxon>
        <taxon>Cyanophyceae</taxon>
        <taxon>Nostocales</taxon>
        <taxon>Calotrichaceae</taxon>
        <taxon>Dulcicalothrix</taxon>
    </lineage>
</organism>
<name>A0A433UXT2_9CYAN</name>
<dbReference type="EMBL" id="RSCL01000028">
    <property type="protein sequence ID" value="RUS98643.1"/>
    <property type="molecule type" value="Genomic_DNA"/>
</dbReference>
<dbReference type="AlphaFoldDB" id="A0A433UXT2"/>
<dbReference type="OrthoDB" id="513987at2"/>
<keyword evidence="1" id="KW-0732">Signal</keyword>
<reference evidence="2" key="1">
    <citation type="submission" date="2018-12" db="EMBL/GenBank/DDBJ databases">
        <authorList>
            <person name="Will S."/>
            <person name="Neumann-Schaal M."/>
            <person name="Henke P."/>
        </authorList>
    </citation>
    <scope>NUCLEOTIDE SEQUENCE</scope>
    <source>
        <strain evidence="2">PCC 7102</strain>
    </source>
</reference>
<feature type="signal peptide" evidence="1">
    <location>
        <begin position="1"/>
        <end position="24"/>
    </location>
</feature>
<gene>
    <name evidence="2" type="ORF">DSM106972_080290</name>
</gene>
<evidence type="ECO:0000313" key="2">
    <source>
        <dbReference type="EMBL" id="RUS98643.1"/>
    </source>
</evidence>
<comment type="caution">
    <text evidence="2">The sequence shown here is derived from an EMBL/GenBank/DDBJ whole genome shotgun (WGS) entry which is preliminary data.</text>
</comment>
<reference evidence="2" key="2">
    <citation type="journal article" date="2019" name="Genome Biol. Evol.">
        <title>Day and night: Metabolic profiles and evolutionary relationships of six axenic non-marine cyanobacteria.</title>
        <authorList>
            <person name="Will S.E."/>
            <person name="Henke P."/>
            <person name="Boedeker C."/>
            <person name="Huang S."/>
            <person name="Brinkmann H."/>
            <person name="Rohde M."/>
            <person name="Jarek M."/>
            <person name="Friedl T."/>
            <person name="Seufert S."/>
            <person name="Schumacher M."/>
            <person name="Overmann J."/>
            <person name="Neumann-Schaal M."/>
            <person name="Petersen J."/>
        </authorList>
    </citation>
    <scope>NUCLEOTIDE SEQUENCE [LARGE SCALE GENOMIC DNA]</scope>
    <source>
        <strain evidence="2">PCC 7102</strain>
    </source>
</reference>
<keyword evidence="3" id="KW-1185">Reference proteome</keyword>
<protein>
    <recommendedName>
        <fullName evidence="4">PEP-CTERM protein-sorting domain-containing protein</fullName>
    </recommendedName>
</protein>
<proteinExistence type="predicted"/>
<evidence type="ECO:0008006" key="4">
    <source>
        <dbReference type="Google" id="ProtNLM"/>
    </source>
</evidence>
<evidence type="ECO:0000256" key="1">
    <source>
        <dbReference type="SAM" id="SignalP"/>
    </source>
</evidence>
<evidence type="ECO:0000313" key="3">
    <source>
        <dbReference type="Proteomes" id="UP000271624"/>
    </source>
</evidence>
<dbReference type="RefSeq" id="WP_127086089.1">
    <property type="nucleotide sequence ID" value="NZ_RSCL01000028.1"/>
</dbReference>
<accession>A0A433UXT2</accession>
<feature type="chain" id="PRO_5030092477" description="PEP-CTERM protein-sorting domain-containing protein" evidence="1">
    <location>
        <begin position="25"/>
        <end position="216"/>
    </location>
</feature>
<dbReference type="Proteomes" id="UP000271624">
    <property type="component" value="Unassembled WGS sequence"/>
</dbReference>